<dbReference type="EMBL" id="FTOO01000005">
    <property type="protein sequence ID" value="SIS84564.1"/>
    <property type="molecule type" value="Genomic_DNA"/>
</dbReference>
<dbReference type="AlphaFoldDB" id="A0A1N7MEN9"/>
<feature type="transmembrane region" description="Helical" evidence="1">
    <location>
        <begin position="6"/>
        <end position="26"/>
    </location>
</feature>
<keyword evidence="1" id="KW-1133">Transmembrane helix</keyword>
<keyword evidence="1" id="KW-0472">Membrane</keyword>
<evidence type="ECO:0000313" key="3">
    <source>
        <dbReference type="Proteomes" id="UP000186156"/>
    </source>
</evidence>
<protein>
    <submittedName>
        <fullName evidence="2">Uncharacterized protein</fullName>
    </submittedName>
</protein>
<accession>A0A1N7MEN9</accession>
<reference evidence="3" key="1">
    <citation type="submission" date="2017-01" db="EMBL/GenBank/DDBJ databases">
        <authorList>
            <person name="Varghese N."/>
            <person name="Submissions S."/>
        </authorList>
    </citation>
    <scope>NUCLEOTIDE SEQUENCE [LARGE SCALE GENOMIC DNA]</scope>
    <source>
        <strain evidence="3">DSM 16176</strain>
    </source>
</reference>
<proteinExistence type="predicted"/>
<organism evidence="2 3">
    <name type="scientific">Alicyclobacillus vulcanalis</name>
    <dbReference type="NCBI Taxonomy" id="252246"/>
    <lineage>
        <taxon>Bacteria</taxon>
        <taxon>Bacillati</taxon>
        <taxon>Bacillota</taxon>
        <taxon>Bacilli</taxon>
        <taxon>Bacillales</taxon>
        <taxon>Alicyclobacillaceae</taxon>
        <taxon>Alicyclobacillus</taxon>
    </lineage>
</organism>
<name>A0A1N7MEN9_9BACL</name>
<gene>
    <name evidence="2" type="ORF">SAMN05421799_10596</name>
</gene>
<evidence type="ECO:0000313" key="2">
    <source>
        <dbReference type="EMBL" id="SIS84564.1"/>
    </source>
</evidence>
<evidence type="ECO:0000256" key="1">
    <source>
        <dbReference type="SAM" id="Phobius"/>
    </source>
</evidence>
<dbReference type="Proteomes" id="UP000186156">
    <property type="component" value="Unassembled WGS sequence"/>
</dbReference>
<sequence>MVPDWLWGLAFVVGIAAAWAVVDIRVRRHDARTGRDR</sequence>
<keyword evidence="1" id="KW-0812">Transmembrane</keyword>
<keyword evidence="3" id="KW-1185">Reference proteome</keyword>